<sequence length="341" mass="38121">MGTQFEHDFIPLPENEFAVAAVERLFAETPAIDPPLLFLFGPSGAGKSHLVMQALEAFHHRYEGVRQRTLSAYEFATLNMESAAGEEETAAQLEELADLDVFVCEGVQHFDRQTWLQKKLILLIDDILRSGGRVILTSQLPVGAYEQTHPKLVSRFHSGVTASMAMPGVESRKRLIQYFAAIHDLEIHPTAVEQLARKMPVSPREMHGAIVQLEAVQRLEEREIDNGTVEELLAFQQPRNVPSMTDVARSVAKEFGVTVRSIRSPARAQTLLIPRQVAMLLSRELIQANYSDIGAYYGGRSHSTVMHACQALTRKSSGSPELDYRVCQLRRVLQGQPIKPR</sequence>
<dbReference type="OrthoDB" id="9807019at2"/>
<protein>
    <submittedName>
        <fullName evidence="9">Chromosomal replication initiator DnaA domain protein</fullName>
    </submittedName>
</protein>
<dbReference type="InterPro" id="IPR013317">
    <property type="entry name" value="DnaA_dom"/>
</dbReference>
<evidence type="ECO:0000256" key="4">
    <source>
        <dbReference type="ARBA" id="ARBA00022840"/>
    </source>
</evidence>
<keyword evidence="10" id="KW-1185">Reference proteome</keyword>
<evidence type="ECO:0000313" key="9">
    <source>
        <dbReference type="EMBL" id="ADY59845.1"/>
    </source>
</evidence>
<evidence type="ECO:0000256" key="1">
    <source>
        <dbReference type="ARBA" id="ARBA00022490"/>
    </source>
</evidence>
<keyword evidence="4" id="KW-0067">ATP-binding</keyword>
<keyword evidence="3" id="KW-0547">Nucleotide-binding</keyword>
<evidence type="ECO:0000256" key="7">
    <source>
        <dbReference type="RuleBase" id="RU004227"/>
    </source>
</evidence>
<dbReference type="PRINTS" id="PR00051">
    <property type="entry name" value="DNAA"/>
</dbReference>
<dbReference type="InterPro" id="IPR013159">
    <property type="entry name" value="DnaA_C"/>
</dbReference>
<evidence type="ECO:0000259" key="8">
    <source>
        <dbReference type="SMART" id="SM00760"/>
    </source>
</evidence>
<dbReference type="HOGENOM" id="CLU_813493_0_0_0"/>
<gene>
    <name evidence="9" type="ordered locus">Plabr_2243</name>
</gene>
<dbReference type="Pfam" id="PF08299">
    <property type="entry name" value="Bac_DnaA_C"/>
    <property type="match status" value="1"/>
</dbReference>
<dbReference type="CDD" id="cd06571">
    <property type="entry name" value="Bac_DnaA_C"/>
    <property type="match status" value="1"/>
</dbReference>
<dbReference type="Pfam" id="PF00308">
    <property type="entry name" value="Bac_DnaA"/>
    <property type="match status" value="1"/>
</dbReference>
<keyword evidence="6" id="KW-0238">DNA-binding</keyword>
<dbReference type="Gene3D" id="3.40.50.300">
    <property type="entry name" value="P-loop containing nucleotide triphosphate hydrolases"/>
    <property type="match status" value="1"/>
</dbReference>
<dbReference type="SMART" id="SM00760">
    <property type="entry name" value="Bac_DnaA_C"/>
    <property type="match status" value="1"/>
</dbReference>
<comment type="similarity">
    <text evidence="7">Belongs to the DnaA family.</text>
</comment>
<dbReference type="GO" id="GO:0006270">
    <property type="term" value="P:DNA replication initiation"/>
    <property type="evidence" value="ECO:0007669"/>
    <property type="project" value="InterPro"/>
</dbReference>
<dbReference type="Proteomes" id="UP000006860">
    <property type="component" value="Chromosome"/>
</dbReference>
<dbReference type="SUPFAM" id="SSF52540">
    <property type="entry name" value="P-loop containing nucleoside triphosphate hydrolases"/>
    <property type="match status" value="1"/>
</dbReference>
<keyword evidence="2 7" id="KW-0235">DNA replication</keyword>
<dbReference type="InterPro" id="IPR027417">
    <property type="entry name" value="P-loop_NTPase"/>
</dbReference>
<dbReference type="InterPro" id="IPR010921">
    <property type="entry name" value="Trp_repressor/repl_initiator"/>
</dbReference>
<accession>F0SKZ2</accession>
<dbReference type="EMBL" id="CP002546">
    <property type="protein sequence ID" value="ADY59845.1"/>
    <property type="molecule type" value="Genomic_DNA"/>
</dbReference>
<dbReference type="eggNOG" id="COG0593">
    <property type="taxonomic scope" value="Bacteria"/>
</dbReference>
<proteinExistence type="inferred from homology"/>
<dbReference type="GO" id="GO:0003688">
    <property type="term" value="F:DNA replication origin binding"/>
    <property type="evidence" value="ECO:0007669"/>
    <property type="project" value="TreeGrafter"/>
</dbReference>
<dbReference type="InterPro" id="IPR020591">
    <property type="entry name" value="Chromosome_initiator_DnaA-like"/>
</dbReference>
<evidence type="ECO:0000256" key="6">
    <source>
        <dbReference type="ARBA" id="ARBA00023125"/>
    </source>
</evidence>
<dbReference type="KEGG" id="pbs:Plabr_2243"/>
<reference evidence="10" key="1">
    <citation type="submission" date="2011-02" db="EMBL/GenBank/DDBJ databases">
        <title>The complete genome of Planctomyces brasiliensis DSM 5305.</title>
        <authorList>
            <person name="Lucas S."/>
            <person name="Copeland A."/>
            <person name="Lapidus A."/>
            <person name="Bruce D."/>
            <person name="Goodwin L."/>
            <person name="Pitluck S."/>
            <person name="Kyrpides N."/>
            <person name="Mavromatis K."/>
            <person name="Pagani I."/>
            <person name="Ivanova N."/>
            <person name="Ovchinnikova G."/>
            <person name="Lu M."/>
            <person name="Detter J.C."/>
            <person name="Han C."/>
            <person name="Land M."/>
            <person name="Hauser L."/>
            <person name="Markowitz V."/>
            <person name="Cheng J.-F."/>
            <person name="Hugenholtz P."/>
            <person name="Woyke T."/>
            <person name="Wu D."/>
            <person name="Tindall B."/>
            <person name="Pomrenke H.G."/>
            <person name="Brambilla E."/>
            <person name="Klenk H.-P."/>
            <person name="Eisen J.A."/>
        </authorList>
    </citation>
    <scope>NUCLEOTIDE SEQUENCE [LARGE SCALE GENOMIC DNA]</scope>
    <source>
        <strain evidence="10">ATCC 49424 / DSM 5305 / JCM 21570 / NBRC 103401 / IFAM 1448</strain>
    </source>
</reference>
<dbReference type="RefSeq" id="WP_013628569.1">
    <property type="nucleotide sequence ID" value="NC_015174.1"/>
</dbReference>
<evidence type="ECO:0000313" key="10">
    <source>
        <dbReference type="Proteomes" id="UP000006860"/>
    </source>
</evidence>
<evidence type="ECO:0000256" key="2">
    <source>
        <dbReference type="ARBA" id="ARBA00022705"/>
    </source>
</evidence>
<dbReference type="AlphaFoldDB" id="F0SKZ2"/>
<name>F0SKZ2_RUBBR</name>
<dbReference type="GO" id="GO:0006275">
    <property type="term" value="P:regulation of DNA replication"/>
    <property type="evidence" value="ECO:0007669"/>
    <property type="project" value="InterPro"/>
</dbReference>
<organism evidence="9 10">
    <name type="scientific">Rubinisphaera brasiliensis (strain ATCC 49424 / DSM 5305 / JCM 21570 / IAM 15109 / NBRC 103401 / IFAM 1448)</name>
    <name type="common">Planctomyces brasiliensis</name>
    <dbReference type="NCBI Taxonomy" id="756272"/>
    <lineage>
        <taxon>Bacteria</taxon>
        <taxon>Pseudomonadati</taxon>
        <taxon>Planctomycetota</taxon>
        <taxon>Planctomycetia</taxon>
        <taxon>Planctomycetales</taxon>
        <taxon>Planctomycetaceae</taxon>
        <taxon>Rubinisphaera</taxon>
    </lineage>
</organism>
<dbReference type="SUPFAM" id="SSF48295">
    <property type="entry name" value="TrpR-like"/>
    <property type="match status" value="1"/>
</dbReference>
<evidence type="ECO:0000256" key="5">
    <source>
        <dbReference type="ARBA" id="ARBA00023121"/>
    </source>
</evidence>
<keyword evidence="5" id="KW-0446">Lipid-binding</keyword>
<dbReference type="PANTHER" id="PTHR30050">
    <property type="entry name" value="CHROMOSOMAL REPLICATION INITIATOR PROTEIN DNAA"/>
    <property type="match status" value="1"/>
</dbReference>
<dbReference type="GO" id="GO:0005886">
    <property type="term" value="C:plasma membrane"/>
    <property type="evidence" value="ECO:0007669"/>
    <property type="project" value="TreeGrafter"/>
</dbReference>
<dbReference type="PANTHER" id="PTHR30050:SF2">
    <property type="entry name" value="CHROMOSOMAL REPLICATION INITIATOR PROTEIN DNAA"/>
    <property type="match status" value="1"/>
</dbReference>
<feature type="domain" description="Chromosomal replication initiator DnaA C-terminal" evidence="8">
    <location>
        <begin position="243"/>
        <end position="312"/>
    </location>
</feature>
<dbReference type="Gene3D" id="1.10.1750.10">
    <property type="match status" value="1"/>
</dbReference>
<dbReference type="STRING" id="756272.Plabr_2243"/>
<dbReference type="GO" id="GO:0005524">
    <property type="term" value="F:ATP binding"/>
    <property type="evidence" value="ECO:0007669"/>
    <property type="project" value="UniProtKB-KW"/>
</dbReference>
<keyword evidence="1" id="KW-0963">Cytoplasm</keyword>
<dbReference type="GO" id="GO:0008289">
    <property type="term" value="F:lipid binding"/>
    <property type="evidence" value="ECO:0007669"/>
    <property type="project" value="UniProtKB-KW"/>
</dbReference>
<evidence type="ECO:0000256" key="3">
    <source>
        <dbReference type="ARBA" id="ARBA00022741"/>
    </source>
</evidence>